<dbReference type="GO" id="GO:0005886">
    <property type="term" value="C:plasma membrane"/>
    <property type="evidence" value="ECO:0007669"/>
    <property type="project" value="TreeGrafter"/>
</dbReference>
<dbReference type="SUPFAM" id="SSF55874">
    <property type="entry name" value="ATPase domain of HSP90 chaperone/DNA topoisomerase II/histidine kinase"/>
    <property type="match status" value="1"/>
</dbReference>
<sequence length="479" mass="52788">MRSLKSRLAVWILLPTIAISAADLFFSYHRAEQIAALVQQQLLIGSAKIISEQLSSVDGGYEINVPPAAFELFANKYHDRIFLSVHTKSGLLIAGDGELPAYSRPLQVEQETFFQSTLRGEPVRVIAYKHALPSTTSSDYAVTQIAQTMHGHDAFRDDLLRLTVREHLTLLSILIVGLLIALRWTLKPLIEFGQQLRQRQPGSLERLDVHQAPAELTPIIVAMNDYASRLDRTLGAYEQFVANTAHHLRTTFAILTSQINFGRRSPGLDSTQQEVLDALNKAVIHGNKVINQLLVLATVEQAGREKNTANEVALAPILLQVMEELAPLAQQKHIELGVDTLDEEATVCAQTFLLREVVTNLLDNAIQHIPPDGSITVSLNRVGTTAVMCVDDNGPGIPIAEREKVFERFYRLDRSRVNSSGLGLAIVREICHALHADVTLSTTENNAGLRVQVTFPLAQAEVAPEKIETLNIAHADDAT</sequence>
<evidence type="ECO:0000256" key="7">
    <source>
        <dbReference type="ARBA" id="ARBA00022777"/>
    </source>
</evidence>
<evidence type="ECO:0000256" key="2">
    <source>
        <dbReference type="ARBA" id="ARBA00004370"/>
    </source>
</evidence>
<dbReference type="Proteomes" id="UP000573499">
    <property type="component" value="Unassembled WGS sequence"/>
</dbReference>
<dbReference type="CDD" id="cd00082">
    <property type="entry name" value="HisKA"/>
    <property type="match status" value="1"/>
</dbReference>
<comment type="catalytic activity">
    <reaction evidence="1">
        <text>ATP + protein L-histidine = ADP + protein N-phospho-L-histidine.</text>
        <dbReference type="EC" id="2.7.13.3"/>
    </reaction>
</comment>
<organism evidence="13 14">
    <name type="scientific">Rugamonas apoptosis</name>
    <dbReference type="NCBI Taxonomy" id="2758570"/>
    <lineage>
        <taxon>Bacteria</taxon>
        <taxon>Pseudomonadati</taxon>
        <taxon>Pseudomonadota</taxon>
        <taxon>Betaproteobacteria</taxon>
        <taxon>Burkholderiales</taxon>
        <taxon>Oxalobacteraceae</taxon>
        <taxon>Telluria group</taxon>
        <taxon>Rugamonas</taxon>
    </lineage>
</organism>
<feature type="domain" description="Histidine kinase" evidence="11">
    <location>
        <begin position="243"/>
        <end position="459"/>
    </location>
</feature>
<dbReference type="InterPro" id="IPR003594">
    <property type="entry name" value="HATPase_dom"/>
</dbReference>
<evidence type="ECO:0000256" key="4">
    <source>
        <dbReference type="ARBA" id="ARBA00022553"/>
    </source>
</evidence>
<dbReference type="RefSeq" id="WP_182156778.1">
    <property type="nucleotide sequence ID" value="NZ_JACEZU010000013.1"/>
</dbReference>
<dbReference type="InterPro" id="IPR004358">
    <property type="entry name" value="Sig_transdc_His_kin-like_C"/>
</dbReference>
<dbReference type="EC" id="2.7.13.3" evidence="3"/>
<evidence type="ECO:0000259" key="12">
    <source>
        <dbReference type="PROSITE" id="PS50885"/>
    </source>
</evidence>
<dbReference type="InterPro" id="IPR003660">
    <property type="entry name" value="HAMP_dom"/>
</dbReference>
<keyword evidence="10" id="KW-0472">Membrane</keyword>
<gene>
    <name evidence="13" type="ORF">H3H39_23345</name>
</gene>
<keyword evidence="14" id="KW-1185">Reference proteome</keyword>
<dbReference type="Pfam" id="PF00512">
    <property type="entry name" value="HisKA"/>
    <property type="match status" value="1"/>
</dbReference>
<keyword evidence="5" id="KW-0808">Transferase</keyword>
<dbReference type="InterPro" id="IPR013727">
    <property type="entry name" value="2CSK_N"/>
</dbReference>
<dbReference type="Pfam" id="PF08521">
    <property type="entry name" value="2CSK_N"/>
    <property type="match status" value="1"/>
</dbReference>
<dbReference type="AlphaFoldDB" id="A0A7W2IMS3"/>
<dbReference type="PANTHER" id="PTHR45436:SF1">
    <property type="entry name" value="SENSOR PROTEIN QSEC"/>
    <property type="match status" value="1"/>
</dbReference>
<evidence type="ECO:0000313" key="14">
    <source>
        <dbReference type="Proteomes" id="UP000573499"/>
    </source>
</evidence>
<dbReference type="InterPro" id="IPR050428">
    <property type="entry name" value="TCS_sensor_his_kinase"/>
</dbReference>
<name>A0A7W2IMS3_9BURK</name>
<evidence type="ECO:0000259" key="11">
    <source>
        <dbReference type="PROSITE" id="PS50109"/>
    </source>
</evidence>
<dbReference type="InterPro" id="IPR003661">
    <property type="entry name" value="HisK_dim/P_dom"/>
</dbReference>
<dbReference type="InterPro" id="IPR036097">
    <property type="entry name" value="HisK_dim/P_sf"/>
</dbReference>
<protein>
    <recommendedName>
        <fullName evidence="3">histidine kinase</fullName>
        <ecNumber evidence="3">2.7.13.3</ecNumber>
    </recommendedName>
</protein>
<keyword evidence="6" id="KW-0812">Transmembrane</keyword>
<dbReference type="SMART" id="SM00388">
    <property type="entry name" value="HisKA"/>
    <property type="match status" value="1"/>
</dbReference>
<dbReference type="Pfam" id="PF02518">
    <property type="entry name" value="HATPase_c"/>
    <property type="match status" value="1"/>
</dbReference>
<dbReference type="Gene3D" id="1.10.287.130">
    <property type="match status" value="1"/>
</dbReference>
<comment type="caution">
    <text evidence="13">The sequence shown here is derived from an EMBL/GenBank/DDBJ whole genome shotgun (WGS) entry which is preliminary data.</text>
</comment>
<dbReference type="InterPro" id="IPR036890">
    <property type="entry name" value="HATPase_C_sf"/>
</dbReference>
<dbReference type="SMART" id="SM00387">
    <property type="entry name" value="HATPase_c"/>
    <property type="match status" value="1"/>
</dbReference>
<dbReference type="EMBL" id="JACEZU010000013">
    <property type="protein sequence ID" value="MBA5689988.1"/>
    <property type="molecule type" value="Genomic_DNA"/>
</dbReference>
<evidence type="ECO:0000256" key="3">
    <source>
        <dbReference type="ARBA" id="ARBA00012438"/>
    </source>
</evidence>
<dbReference type="PANTHER" id="PTHR45436">
    <property type="entry name" value="SENSOR HISTIDINE KINASE YKOH"/>
    <property type="match status" value="1"/>
</dbReference>
<accession>A0A7W2IMS3</accession>
<evidence type="ECO:0000256" key="10">
    <source>
        <dbReference type="ARBA" id="ARBA00023136"/>
    </source>
</evidence>
<feature type="domain" description="HAMP" evidence="12">
    <location>
        <begin position="183"/>
        <end position="235"/>
    </location>
</feature>
<evidence type="ECO:0000256" key="1">
    <source>
        <dbReference type="ARBA" id="ARBA00000085"/>
    </source>
</evidence>
<dbReference type="PROSITE" id="PS50885">
    <property type="entry name" value="HAMP"/>
    <property type="match status" value="1"/>
</dbReference>
<dbReference type="CDD" id="cd00075">
    <property type="entry name" value="HATPase"/>
    <property type="match status" value="1"/>
</dbReference>
<evidence type="ECO:0000256" key="8">
    <source>
        <dbReference type="ARBA" id="ARBA00022989"/>
    </source>
</evidence>
<reference evidence="13 14" key="1">
    <citation type="submission" date="2020-07" db="EMBL/GenBank/DDBJ databases">
        <title>Novel species isolated from subtropical streams in China.</title>
        <authorList>
            <person name="Lu H."/>
        </authorList>
    </citation>
    <scope>NUCLEOTIDE SEQUENCE [LARGE SCALE GENOMIC DNA]</scope>
    <source>
        <strain evidence="13 14">LX47W</strain>
    </source>
</reference>
<keyword evidence="4" id="KW-0597">Phosphoprotein</keyword>
<keyword evidence="8" id="KW-1133">Transmembrane helix</keyword>
<proteinExistence type="predicted"/>
<dbReference type="Gene3D" id="3.30.565.10">
    <property type="entry name" value="Histidine kinase-like ATPase, C-terminal domain"/>
    <property type="match status" value="1"/>
</dbReference>
<dbReference type="SUPFAM" id="SSF47384">
    <property type="entry name" value="Homodimeric domain of signal transducing histidine kinase"/>
    <property type="match status" value="1"/>
</dbReference>
<dbReference type="PRINTS" id="PR00344">
    <property type="entry name" value="BCTRLSENSOR"/>
</dbReference>
<dbReference type="PROSITE" id="PS50109">
    <property type="entry name" value="HIS_KIN"/>
    <property type="match status" value="1"/>
</dbReference>
<evidence type="ECO:0000256" key="6">
    <source>
        <dbReference type="ARBA" id="ARBA00022692"/>
    </source>
</evidence>
<keyword evidence="7 13" id="KW-0418">Kinase</keyword>
<evidence type="ECO:0000256" key="5">
    <source>
        <dbReference type="ARBA" id="ARBA00022679"/>
    </source>
</evidence>
<comment type="subcellular location">
    <subcellularLocation>
        <location evidence="2">Membrane</location>
    </subcellularLocation>
</comment>
<dbReference type="InterPro" id="IPR005467">
    <property type="entry name" value="His_kinase_dom"/>
</dbReference>
<keyword evidence="9" id="KW-0902">Two-component regulatory system</keyword>
<evidence type="ECO:0000313" key="13">
    <source>
        <dbReference type="EMBL" id="MBA5689988.1"/>
    </source>
</evidence>
<evidence type="ECO:0000256" key="9">
    <source>
        <dbReference type="ARBA" id="ARBA00023012"/>
    </source>
</evidence>
<dbReference type="GO" id="GO:0000155">
    <property type="term" value="F:phosphorelay sensor kinase activity"/>
    <property type="evidence" value="ECO:0007669"/>
    <property type="project" value="InterPro"/>
</dbReference>